<comment type="caution">
    <text evidence="3">The sequence shown here is derived from an EMBL/GenBank/DDBJ whole genome shotgun (WGS) entry which is preliminary data.</text>
</comment>
<protein>
    <submittedName>
        <fullName evidence="3">Fumarylacetoacetate hydrolase</fullName>
    </submittedName>
</protein>
<keyword evidence="3" id="KW-0378">Hydrolase</keyword>
<evidence type="ECO:0000259" key="2">
    <source>
        <dbReference type="Pfam" id="PF01557"/>
    </source>
</evidence>
<dbReference type="EMBL" id="BSDO01000001">
    <property type="protein sequence ID" value="GLI20349.1"/>
    <property type="molecule type" value="Genomic_DNA"/>
</dbReference>
<sequence length="239" mass="26166">MQDAEHPERPMASYVFQPQPHPHLPIVGSDAVFPVHRIYCVGRNFADHAVEMGHDPNKEPPFFFQKNPDTLVRSGSTISYPKLTKDLHHEVELVVALKEGGEDIPVERALDHVFGYGVGLDLTRRDLQGEAKKLGRPWETGKAFEESAPCSAILPVATAGHPGTGRIFLKINDRMKQEGNLNQMIWKVPEMIATLSTLFRLAPGDLIFAGTPAGVGPVHKGDVLEGGVEGVGEIRLTVD</sequence>
<dbReference type="Gene3D" id="3.90.850.10">
    <property type="entry name" value="Fumarylacetoacetase-like, C-terminal domain"/>
    <property type="match status" value="1"/>
</dbReference>
<evidence type="ECO:0000256" key="1">
    <source>
        <dbReference type="ARBA" id="ARBA00022723"/>
    </source>
</evidence>
<evidence type="ECO:0000313" key="3">
    <source>
        <dbReference type="EMBL" id="GLI20349.1"/>
    </source>
</evidence>
<evidence type="ECO:0000313" key="4">
    <source>
        <dbReference type="Proteomes" id="UP001144397"/>
    </source>
</evidence>
<dbReference type="AlphaFoldDB" id="A0A9W6CJE7"/>
<dbReference type="InterPro" id="IPR036663">
    <property type="entry name" value="Fumarylacetoacetase_C_sf"/>
</dbReference>
<dbReference type="GO" id="GO:0046872">
    <property type="term" value="F:metal ion binding"/>
    <property type="evidence" value="ECO:0007669"/>
    <property type="project" value="UniProtKB-KW"/>
</dbReference>
<dbReference type="Pfam" id="PF01557">
    <property type="entry name" value="FAA_hydrolase"/>
    <property type="match status" value="1"/>
</dbReference>
<dbReference type="GO" id="GO:0018773">
    <property type="term" value="F:acetylpyruvate hydrolase activity"/>
    <property type="evidence" value="ECO:0007669"/>
    <property type="project" value="TreeGrafter"/>
</dbReference>
<proteinExistence type="predicted"/>
<feature type="domain" description="Fumarylacetoacetase-like C-terminal" evidence="2">
    <location>
        <begin position="38"/>
        <end position="238"/>
    </location>
</feature>
<reference evidence="3" key="1">
    <citation type="submission" date="2022-12" db="EMBL/GenBank/DDBJ databases">
        <title>Reference genome sequencing for broad-spectrum identification of bacterial and archaeal isolates by mass spectrometry.</title>
        <authorList>
            <person name="Sekiguchi Y."/>
            <person name="Tourlousse D.M."/>
        </authorList>
    </citation>
    <scope>NUCLEOTIDE SEQUENCE</scope>
    <source>
        <strain evidence="3">301</strain>
    </source>
</reference>
<dbReference type="Proteomes" id="UP001144397">
    <property type="component" value="Unassembled WGS sequence"/>
</dbReference>
<keyword evidence="1" id="KW-0479">Metal-binding</keyword>
<name>A0A9W6CJE7_XANFL</name>
<dbReference type="InterPro" id="IPR011234">
    <property type="entry name" value="Fumarylacetoacetase-like_C"/>
</dbReference>
<organism evidence="3 4">
    <name type="scientific">Xanthobacter flavus</name>
    <dbReference type="NCBI Taxonomy" id="281"/>
    <lineage>
        <taxon>Bacteria</taxon>
        <taxon>Pseudomonadati</taxon>
        <taxon>Pseudomonadota</taxon>
        <taxon>Alphaproteobacteria</taxon>
        <taxon>Hyphomicrobiales</taxon>
        <taxon>Xanthobacteraceae</taxon>
        <taxon>Xanthobacter</taxon>
    </lineage>
</organism>
<gene>
    <name evidence="3" type="ORF">XFLAVUS301_00230</name>
</gene>
<accession>A0A9W6CJE7</accession>
<dbReference type="PANTHER" id="PTHR11820:SF90">
    <property type="entry name" value="FLUTATHIONE S-TRANSFERASE"/>
    <property type="match status" value="1"/>
</dbReference>
<dbReference type="PANTHER" id="PTHR11820">
    <property type="entry name" value="ACYLPYRUVASE"/>
    <property type="match status" value="1"/>
</dbReference>
<dbReference type="SUPFAM" id="SSF56529">
    <property type="entry name" value="FAH"/>
    <property type="match status" value="1"/>
</dbReference>